<dbReference type="OrthoDB" id="9815847at2"/>
<keyword evidence="4" id="KW-0472">Membrane</keyword>
<dbReference type="PANTHER" id="PTHR47870">
    <property type="entry name" value="CYTOCHROME C-TYPE BIOGENESIS PROTEIN CCMH"/>
    <property type="match status" value="1"/>
</dbReference>
<evidence type="ECO:0000256" key="2">
    <source>
        <dbReference type="ARBA" id="ARBA00022748"/>
    </source>
</evidence>
<keyword evidence="3" id="KW-0802">TPR repeat</keyword>
<dbReference type="PANTHER" id="PTHR47870:SF1">
    <property type="entry name" value="CYTOCHROME C-TYPE BIOGENESIS PROTEIN CCMH"/>
    <property type="match status" value="1"/>
</dbReference>
<keyword evidence="4" id="KW-0812">Transmembrane</keyword>
<dbReference type="InterPro" id="IPR051263">
    <property type="entry name" value="C-type_cytochrome_biogenesis"/>
</dbReference>
<sequence>MIFWVLVALLTAVVAMALLMPLLRGRPASGIEMRGDIAVYRDQLAEIERDRAAGLIAAEDAERARAEIGRRLIAATDAQARQTNSDRRPRAAKAAQAVIVLLLPALCLGIYLSKGSPDLPDQPLAARLASPDGDVEVLIARVEAALAANPADGAGWEVLAPVYARRGRFPEAVEAYRKAIQYLGETPERLTSLAETLIAAAGGQVVPEARQALERSAALSPDDPRTRFYLALGLEQNGQAAAARDAFTKLAASAPVDAPWLPLVRQHLARLGPADASPSTAVTAPGPGEQEIAAAAAMNEEDRRRMIEDMVGGLAARLKARPDDAEGWQRLVRSYMVLGRPEEARSALKEGLARFPADGEAGQALIALAKSLGLSQEGP</sequence>
<comment type="subcellular location">
    <subcellularLocation>
        <location evidence="1">Cell envelope</location>
    </subcellularLocation>
</comment>
<dbReference type="Proteomes" id="UP000186143">
    <property type="component" value="Unassembled WGS sequence"/>
</dbReference>
<evidence type="ECO:0000256" key="1">
    <source>
        <dbReference type="ARBA" id="ARBA00004196"/>
    </source>
</evidence>
<dbReference type="GO" id="GO:0030313">
    <property type="term" value="C:cell envelope"/>
    <property type="evidence" value="ECO:0007669"/>
    <property type="project" value="UniProtKB-SubCell"/>
</dbReference>
<keyword evidence="4" id="KW-1133">Transmembrane helix</keyword>
<protein>
    <submittedName>
        <fullName evidence="5">C-type cytochrome biogenesis protein CcmI</fullName>
    </submittedName>
</protein>
<dbReference type="Pfam" id="PF13432">
    <property type="entry name" value="TPR_16"/>
    <property type="match status" value="2"/>
</dbReference>
<dbReference type="EMBL" id="MKIO01000031">
    <property type="protein sequence ID" value="OLP54909.1"/>
    <property type="molecule type" value="Genomic_DNA"/>
</dbReference>
<dbReference type="PROSITE" id="PS50005">
    <property type="entry name" value="TPR"/>
    <property type="match status" value="1"/>
</dbReference>
<dbReference type="Gene3D" id="1.25.40.10">
    <property type="entry name" value="Tetratricopeptide repeat domain"/>
    <property type="match status" value="2"/>
</dbReference>
<gene>
    <name evidence="5" type="ORF">BJF92_13990</name>
</gene>
<dbReference type="STRING" id="1672749.BJF92_13990"/>
<dbReference type="RefSeq" id="WP_075635470.1">
    <property type="nucleotide sequence ID" value="NZ_MKIO01000031.1"/>
</dbReference>
<evidence type="ECO:0000313" key="6">
    <source>
        <dbReference type="Proteomes" id="UP000186143"/>
    </source>
</evidence>
<comment type="caution">
    <text evidence="5">The sequence shown here is derived from an EMBL/GenBank/DDBJ whole genome shotgun (WGS) entry which is preliminary data.</text>
</comment>
<reference evidence="5 6" key="1">
    <citation type="submission" date="2016-09" db="EMBL/GenBank/DDBJ databases">
        <title>Rhizobium sp. nov., a novel species isolated from the rice rhizosphere.</title>
        <authorList>
            <person name="Zhao J."/>
            <person name="Zhang X."/>
        </authorList>
    </citation>
    <scope>NUCLEOTIDE SEQUENCE [LARGE SCALE GENOMIC DNA]</scope>
    <source>
        <strain evidence="5 6">MH17</strain>
    </source>
</reference>
<dbReference type="SUPFAM" id="SSF48452">
    <property type="entry name" value="TPR-like"/>
    <property type="match status" value="2"/>
</dbReference>
<name>A0A1Q9AI21_9HYPH</name>
<organism evidence="5 6">
    <name type="scientific">Xaviernesmea rhizosphaerae</name>
    <dbReference type="NCBI Taxonomy" id="1672749"/>
    <lineage>
        <taxon>Bacteria</taxon>
        <taxon>Pseudomonadati</taxon>
        <taxon>Pseudomonadota</taxon>
        <taxon>Alphaproteobacteria</taxon>
        <taxon>Hyphomicrobiales</taxon>
        <taxon>Rhizobiaceae</taxon>
        <taxon>Rhizobium/Agrobacterium group</taxon>
        <taxon>Xaviernesmea</taxon>
    </lineage>
</organism>
<dbReference type="AlphaFoldDB" id="A0A1Q9AI21"/>
<evidence type="ECO:0000256" key="3">
    <source>
        <dbReference type="PROSITE-ProRule" id="PRU00339"/>
    </source>
</evidence>
<evidence type="ECO:0000256" key="4">
    <source>
        <dbReference type="SAM" id="Phobius"/>
    </source>
</evidence>
<accession>A0A1Q9AI21</accession>
<dbReference type="InterPro" id="IPR011990">
    <property type="entry name" value="TPR-like_helical_dom_sf"/>
</dbReference>
<dbReference type="InterPro" id="IPR017560">
    <property type="entry name" value="Cyt_c_biogenesis_CcmI"/>
</dbReference>
<dbReference type="NCBIfam" id="TIGR03142">
    <property type="entry name" value="cytochro_ccmI"/>
    <property type="match status" value="1"/>
</dbReference>
<dbReference type="GO" id="GO:0017004">
    <property type="term" value="P:cytochrome complex assembly"/>
    <property type="evidence" value="ECO:0007669"/>
    <property type="project" value="UniProtKB-KW"/>
</dbReference>
<feature type="transmembrane region" description="Helical" evidence="4">
    <location>
        <begin position="6"/>
        <end position="23"/>
    </location>
</feature>
<dbReference type="Pfam" id="PF13428">
    <property type="entry name" value="TPR_14"/>
    <property type="match status" value="1"/>
</dbReference>
<keyword evidence="2" id="KW-0201">Cytochrome c-type biogenesis</keyword>
<dbReference type="InterPro" id="IPR019734">
    <property type="entry name" value="TPR_rpt"/>
</dbReference>
<dbReference type="SMART" id="SM00028">
    <property type="entry name" value="TPR"/>
    <property type="match status" value="3"/>
</dbReference>
<feature type="repeat" description="TPR" evidence="3">
    <location>
        <begin position="153"/>
        <end position="186"/>
    </location>
</feature>
<evidence type="ECO:0000313" key="5">
    <source>
        <dbReference type="EMBL" id="OLP54909.1"/>
    </source>
</evidence>
<proteinExistence type="predicted"/>